<comment type="caution">
    <text evidence="1">The sequence shown here is derived from an EMBL/GenBank/DDBJ whole genome shotgun (WGS) entry which is preliminary data.</text>
</comment>
<evidence type="ECO:0000313" key="1">
    <source>
        <dbReference type="EMBL" id="CAG8851914.1"/>
    </source>
</evidence>
<gene>
    <name evidence="1" type="ORF">RPERSI_LOCUS36798</name>
</gene>
<proteinExistence type="predicted"/>
<sequence length="50" mass="5449">LVNNEDGEYAVAHSTKQSPHLQSVQEKTVASYPLSDALMLVPSIEGAFFE</sequence>
<feature type="non-terminal residue" evidence="1">
    <location>
        <position position="1"/>
    </location>
</feature>
<accession>A0ACA9SZN5</accession>
<protein>
    <submittedName>
        <fullName evidence="1">28085_t:CDS:1</fullName>
    </submittedName>
</protein>
<keyword evidence="2" id="KW-1185">Reference proteome</keyword>
<reference evidence="1" key="1">
    <citation type="submission" date="2021-06" db="EMBL/GenBank/DDBJ databases">
        <authorList>
            <person name="Kallberg Y."/>
            <person name="Tangrot J."/>
            <person name="Rosling A."/>
        </authorList>
    </citation>
    <scope>NUCLEOTIDE SEQUENCE</scope>
    <source>
        <strain evidence="1">MA461A</strain>
    </source>
</reference>
<feature type="non-terminal residue" evidence="1">
    <location>
        <position position="50"/>
    </location>
</feature>
<organism evidence="1 2">
    <name type="scientific">Racocetra persica</name>
    <dbReference type="NCBI Taxonomy" id="160502"/>
    <lineage>
        <taxon>Eukaryota</taxon>
        <taxon>Fungi</taxon>
        <taxon>Fungi incertae sedis</taxon>
        <taxon>Mucoromycota</taxon>
        <taxon>Glomeromycotina</taxon>
        <taxon>Glomeromycetes</taxon>
        <taxon>Diversisporales</taxon>
        <taxon>Gigasporaceae</taxon>
        <taxon>Racocetra</taxon>
    </lineage>
</organism>
<evidence type="ECO:0000313" key="2">
    <source>
        <dbReference type="Proteomes" id="UP000789920"/>
    </source>
</evidence>
<name>A0ACA9SZN5_9GLOM</name>
<dbReference type="EMBL" id="CAJVQC010178917">
    <property type="protein sequence ID" value="CAG8851914.1"/>
    <property type="molecule type" value="Genomic_DNA"/>
</dbReference>
<dbReference type="Proteomes" id="UP000789920">
    <property type="component" value="Unassembled WGS sequence"/>
</dbReference>